<dbReference type="Gene3D" id="1.25.40.10">
    <property type="entry name" value="Tetratricopeptide repeat domain"/>
    <property type="match status" value="1"/>
</dbReference>
<keyword evidence="2" id="KW-1185">Reference proteome</keyword>
<comment type="caution">
    <text evidence="1">The sequence shown here is derived from an EMBL/GenBank/DDBJ whole genome shotgun (WGS) entry which is preliminary data.</text>
</comment>
<sequence>MRLFIGNQNLLRRFVAPKSIFLQHNRASRLFSTSTIKCSLISSIPKNTLDSISSLPEISDVLLKIKSKNSPSSSHIEGIDRSSEIFQQINPNGEEYKAVQILKVQVLSQLYQFDQAIQTIDEIQEKCILNDEETFQLSLAKTKSLFYKGSFDKAIEISTNLCDFVPQMNGNDSTYVALRQGIALNAQALCRLVNIGLKDEQVAMAQKEEYNQEISSKLGEATEIQEICAMSSKILERNAEMGSNLHLNLACAASYSNQGIAELTTSLVQSKSMQYLVPMDSAMNSWRSALSILEDIERDSTVLNALGHEEIIFMKSTKARTYANMTWALLFSDAYASTGNSSVNEETLKLASEYAGLALKINDEIENADQNLGRILTLVASCYARAGSAVTAEGLFQSSMDILEENTLHPFITLDARNAYLNYSNLCKNWEKRSADAKKYKQLALEYDDSLIGSSWHGICSLYSGLHLFGTSEL</sequence>
<proteinExistence type="predicted"/>
<organism evidence="1 2">
    <name type="scientific">Chaetoceros tenuissimus</name>
    <dbReference type="NCBI Taxonomy" id="426638"/>
    <lineage>
        <taxon>Eukaryota</taxon>
        <taxon>Sar</taxon>
        <taxon>Stramenopiles</taxon>
        <taxon>Ochrophyta</taxon>
        <taxon>Bacillariophyta</taxon>
        <taxon>Coscinodiscophyceae</taxon>
        <taxon>Chaetocerotophycidae</taxon>
        <taxon>Chaetocerotales</taxon>
        <taxon>Chaetocerotaceae</taxon>
        <taxon>Chaetoceros</taxon>
    </lineage>
</organism>
<dbReference type="SUPFAM" id="SSF48452">
    <property type="entry name" value="TPR-like"/>
    <property type="match status" value="1"/>
</dbReference>
<protein>
    <submittedName>
        <fullName evidence="1">Uncharacterized protein</fullName>
    </submittedName>
</protein>
<dbReference type="Proteomes" id="UP001054902">
    <property type="component" value="Unassembled WGS sequence"/>
</dbReference>
<dbReference type="EMBL" id="BLLK01000055">
    <property type="protein sequence ID" value="GFH56699.1"/>
    <property type="molecule type" value="Genomic_DNA"/>
</dbReference>
<gene>
    <name evidence="1" type="ORF">CTEN210_13175</name>
</gene>
<accession>A0AAD3D608</accession>
<dbReference type="AlphaFoldDB" id="A0AAD3D608"/>
<reference evidence="1 2" key="1">
    <citation type="journal article" date="2021" name="Sci. Rep.">
        <title>The genome of the diatom Chaetoceros tenuissimus carries an ancient integrated fragment of an extant virus.</title>
        <authorList>
            <person name="Hongo Y."/>
            <person name="Kimura K."/>
            <person name="Takaki Y."/>
            <person name="Yoshida Y."/>
            <person name="Baba S."/>
            <person name="Kobayashi G."/>
            <person name="Nagasaki K."/>
            <person name="Hano T."/>
            <person name="Tomaru Y."/>
        </authorList>
    </citation>
    <scope>NUCLEOTIDE SEQUENCE [LARGE SCALE GENOMIC DNA]</scope>
    <source>
        <strain evidence="1 2">NIES-3715</strain>
    </source>
</reference>
<name>A0AAD3D608_9STRA</name>
<dbReference type="InterPro" id="IPR011990">
    <property type="entry name" value="TPR-like_helical_dom_sf"/>
</dbReference>
<evidence type="ECO:0000313" key="1">
    <source>
        <dbReference type="EMBL" id="GFH56699.1"/>
    </source>
</evidence>
<evidence type="ECO:0000313" key="2">
    <source>
        <dbReference type="Proteomes" id="UP001054902"/>
    </source>
</evidence>